<evidence type="ECO:0000256" key="1">
    <source>
        <dbReference type="ARBA" id="ARBA00007905"/>
    </source>
</evidence>
<evidence type="ECO:0000256" key="3">
    <source>
        <dbReference type="PIRSR" id="PIRSR000097-1"/>
    </source>
</evidence>
<dbReference type="SUPFAM" id="SSF51430">
    <property type="entry name" value="NAD(P)-linked oxidoreductase"/>
    <property type="match status" value="1"/>
</dbReference>
<dbReference type="Proteomes" id="UP000629468">
    <property type="component" value="Unassembled WGS sequence"/>
</dbReference>
<dbReference type="PANTHER" id="PTHR43827">
    <property type="entry name" value="2,5-DIKETO-D-GLUCONIC ACID REDUCTASE"/>
    <property type="match status" value="1"/>
</dbReference>
<protein>
    <recommendedName>
        <fullName evidence="6">NADP-dependent oxidoreductase domain-containing protein</fullName>
    </recommendedName>
</protein>
<dbReference type="InterPro" id="IPR036812">
    <property type="entry name" value="NAD(P)_OxRdtase_dom_sf"/>
</dbReference>
<evidence type="ECO:0000256" key="2">
    <source>
        <dbReference type="ARBA" id="ARBA00023002"/>
    </source>
</evidence>
<proteinExistence type="inferred from homology"/>
<dbReference type="PANTHER" id="PTHR43827:SF13">
    <property type="entry name" value="ALDO_KETO REDUCTASE FAMILY PROTEIN"/>
    <property type="match status" value="1"/>
</dbReference>
<sequence>MVTLGLEQLHDSLLHYLSYSDMTSSTEQSAENEPALSSTITLLDGHKMPILGFGTYELDGDETYRSVRWALEAGYRLIDSAEWYGNENRVGEAIRDFCEATKAPRSEIFYTGKLKINSNYAQAKQSIKRSIKDCGLGYFDLYLMHSPIGGKRARQASWKAICDAQKEGLIRSIGISNFGIPHMQDILEMSSEYPKPVVHQIDLHPFMTRTEIVDFSRENSMVLEAWGPLVRGMRSNHRTLRSIAKKYKKNVTHILLRYSLQKGYIAIPKSSHRDRIIANTEIFDFKLTWDEIAQLDALDESLVTDWDPTTVS</sequence>
<dbReference type="InterPro" id="IPR023210">
    <property type="entry name" value="NADP_OxRdtase_dom"/>
</dbReference>
<dbReference type="CDD" id="cd19071">
    <property type="entry name" value="AKR_AKR1-5-like"/>
    <property type="match status" value="1"/>
</dbReference>
<evidence type="ECO:0000256" key="4">
    <source>
        <dbReference type="PIRSR" id="PIRSR000097-2"/>
    </source>
</evidence>
<keyword evidence="2" id="KW-0560">Oxidoreductase</keyword>
<dbReference type="PRINTS" id="PR00069">
    <property type="entry name" value="ALDKETRDTASE"/>
</dbReference>
<dbReference type="Gene3D" id="3.20.20.100">
    <property type="entry name" value="NADP-dependent oxidoreductase domain"/>
    <property type="match status" value="1"/>
</dbReference>
<feature type="active site" description="Proton donor" evidence="3">
    <location>
        <position position="84"/>
    </location>
</feature>
<feature type="site" description="Lowers pKa of active site Tyr" evidence="5">
    <location>
        <position position="113"/>
    </location>
</feature>
<name>A0A8H7F1K6_AGABI</name>
<organism evidence="7 8">
    <name type="scientific">Agaricus bisporus var. burnettii</name>
    <dbReference type="NCBI Taxonomy" id="192524"/>
    <lineage>
        <taxon>Eukaryota</taxon>
        <taxon>Fungi</taxon>
        <taxon>Dikarya</taxon>
        <taxon>Basidiomycota</taxon>
        <taxon>Agaricomycotina</taxon>
        <taxon>Agaricomycetes</taxon>
        <taxon>Agaricomycetidae</taxon>
        <taxon>Agaricales</taxon>
        <taxon>Agaricineae</taxon>
        <taxon>Agaricaceae</taxon>
        <taxon>Agaricus</taxon>
    </lineage>
</organism>
<gene>
    <name evidence="7" type="ORF">Agabi119p4_5336</name>
</gene>
<dbReference type="PROSITE" id="PS00063">
    <property type="entry name" value="ALDOKETO_REDUCTASE_3"/>
    <property type="match status" value="1"/>
</dbReference>
<dbReference type="PROSITE" id="PS00798">
    <property type="entry name" value="ALDOKETO_REDUCTASE_1"/>
    <property type="match status" value="1"/>
</dbReference>
<dbReference type="Pfam" id="PF00248">
    <property type="entry name" value="Aldo_ket_red"/>
    <property type="match status" value="1"/>
</dbReference>
<dbReference type="FunFam" id="3.20.20.100:FF:000015">
    <property type="entry name" value="Oxidoreductase, aldo/keto reductase family"/>
    <property type="match status" value="1"/>
</dbReference>
<dbReference type="EMBL" id="JABXXO010000007">
    <property type="protein sequence ID" value="KAF7773169.1"/>
    <property type="molecule type" value="Genomic_DNA"/>
</dbReference>
<dbReference type="InterPro" id="IPR018170">
    <property type="entry name" value="Aldo/ket_reductase_CS"/>
</dbReference>
<feature type="binding site" evidence="4">
    <location>
        <position position="145"/>
    </location>
    <ligand>
        <name>substrate</name>
    </ligand>
</feature>
<comment type="caution">
    <text evidence="7">The sequence shown here is derived from an EMBL/GenBank/DDBJ whole genome shotgun (WGS) entry which is preliminary data.</text>
</comment>
<evidence type="ECO:0000313" key="8">
    <source>
        <dbReference type="Proteomes" id="UP000629468"/>
    </source>
</evidence>
<evidence type="ECO:0000313" key="7">
    <source>
        <dbReference type="EMBL" id="KAF7773169.1"/>
    </source>
</evidence>
<evidence type="ECO:0000259" key="6">
    <source>
        <dbReference type="Pfam" id="PF00248"/>
    </source>
</evidence>
<dbReference type="PIRSF" id="PIRSF000097">
    <property type="entry name" value="AKR"/>
    <property type="match status" value="1"/>
</dbReference>
<feature type="domain" description="NADP-dependent oxidoreductase" evidence="6">
    <location>
        <begin position="51"/>
        <end position="300"/>
    </location>
</feature>
<reference evidence="7 8" key="1">
    <citation type="journal article" name="Sci. Rep.">
        <title>Telomere-to-telomere assembled and centromere annotated genomes of the two main subspecies of the button mushroom Agaricus bisporus reveal especially polymorphic chromosome ends.</title>
        <authorList>
            <person name="Sonnenberg A.S.M."/>
            <person name="Sedaghat-Telgerd N."/>
            <person name="Lavrijssen B."/>
            <person name="Ohm R.A."/>
            <person name="Hendrickx P.M."/>
            <person name="Scholtmeijer K."/>
            <person name="Baars J.J.P."/>
            <person name="van Peer A."/>
        </authorList>
    </citation>
    <scope>NUCLEOTIDE SEQUENCE [LARGE SCALE GENOMIC DNA]</scope>
    <source>
        <strain evidence="7 8">H119_p4</strain>
    </source>
</reference>
<dbReference type="GO" id="GO:0016491">
    <property type="term" value="F:oxidoreductase activity"/>
    <property type="evidence" value="ECO:0007669"/>
    <property type="project" value="UniProtKB-KW"/>
</dbReference>
<dbReference type="InterPro" id="IPR020471">
    <property type="entry name" value="AKR"/>
</dbReference>
<comment type="similarity">
    <text evidence="1">Belongs to the aldo/keto reductase family.</text>
</comment>
<accession>A0A8H7F1K6</accession>
<dbReference type="AlphaFoldDB" id="A0A8H7F1K6"/>
<evidence type="ECO:0000256" key="5">
    <source>
        <dbReference type="PIRSR" id="PIRSR000097-3"/>
    </source>
</evidence>
<dbReference type="PROSITE" id="PS00062">
    <property type="entry name" value="ALDOKETO_REDUCTASE_2"/>
    <property type="match status" value="1"/>
</dbReference>